<dbReference type="OrthoDB" id="9783876at2"/>
<dbReference type="InterPro" id="IPR009057">
    <property type="entry name" value="Homeodomain-like_sf"/>
</dbReference>
<sequence>MADRLEALFERFSVRAQVFQAGVLCGINDLAPDGDSGQLHLIQRGPVAVYHGDGATPALQVEQPSLLLYPRPLPHRFVSDPHTGAQLTCAHLRFDGGSAHPIAAALPDYACLPLEQVPALQGTLALLFEEAFDQRCGRRALLDRLFEVVLIQVLRHLMDHGQTQAGMLAGLGHPRLRLALVAMHEAPAREWTLDALAATAGMSRSVFANSFREAVGSTPGAYLQQWRVALAQRALRQGRPLKRVAEDVGYGSESTLSRAFKAQLGVSPREWKQGLA</sequence>
<protein>
    <submittedName>
        <fullName evidence="6">AraC family transcriptional regulator</fullName>
    </submittedName>
</protein>
<keyword evidence="3" id="KW-0010">Activator</keyword>
<evidence type="ECO:0000256" key="1">
    <source>
        <dbReference type="ARBA" id="ARBA00023015"/>
    </source>
</evidence>
<dbReference type="SUPFAM" id="SSF46689">
    <property type="entry name" value="Homeodomain-like"/>
    <property type="match status" value="2"/>
</dbReference>
<dbReference type="SMART" id="SM00342">
    <property type="entry name" value="HTH_ARAC"/>
    <property type="match status" value="1"/>
</dbReference>
<name>A0A371K1S4_9GAMM</name>
<comment type="caution">
    <text evidence="6">The sequence shown here is derived from an EMBL/GenBank/DDBJ whole genome shotgun (WGS) entry which is preliminary data.</text>
</comment>
<dbReference type="PANTHER" id="PTHR46796:SF7">
    <property type="entry name" value="ARAC FAMILY TRANSCRIPTIONAL REGULATOR"/>
    <property type="match status" value="1"/>
</dbReference>
<evidence type="ECO:0000259" key="5">
    <source>
        <dbReference type="PROSITE" id="PS01124"/>
    </source>
</evidence>
<dbReference type="InterPro" id="IPR032783">
    <property type="entry name" value="AraC_lig"/>
</dbReference>
<dbReference type="Pfam" id="PF12852">
    <property type="entry name" value="Cupin_6"/>
    <property type="match status" value="1"/>
</dbReference>
<dbReference type="PROSITE" id="PS00041">
    <property type="entry name" value="HTH_ARAC_FAMILY_1"/>
    <property type="match status" value="1"/>
</dbReference>
<dbReference type="PROSITE" id="PS01124">
    <property type="entry name" value="HTH_ARAC_FAMILY_2"/>
    <property type="match status" value="1"/>
</dbReference>
<keyword evidence="7" id="KW-1185">Reference proteome</keyword>
<organism evidence="6 7">
    <name type="scientific">Lysobacter silvisoli</name>
    <dbReference type="NCBI Taxonomy" id="2293254"/>
    <lineage>
        <taxon>Bacteria</taxon>
        <taxon>Pseudomonadati</taxon>
        <taxon>Pseudomonadota</taxon>
        <taxon>Gammaproteobacteria</taxon>
        <taxon>Lysobacterales</taxon>
        <taxon>Lysobacteraceae</taxon>
        <taxon>Lysobacter</taxon>
    </lineage>
</organism>
<gene>
    <name evidence="6" type="ORF">DX914_01310</name>
</gene>
<dbReference type="SUPFAM" id="SSF51215">
    <property type="entry name" value="Regulatory protein AraC"/>
    <property type="match status" value="1"/>
</dbReference>
<dbReference type="Pfam" id="PF12833">
    <property type="entry name" value="HTH_18"/>
    <property type="match status" value="1"/>
</dbReference>
<feature type="domain" description="HTH araC/xylS-type" evidence="5">
    <location>
        <begin position="177"/>
        <end position="274"/>
    </location>
</feature>
<evidence type="ECO:0000256" key="3">
    <source>
        <dbReference type="ARBA" id="ARBA00023159"/>
    </source>
</evidence>
<dbReference type="EMBL" id="QTSU01000001">
    <property type="protein sequence ID" value="RDZ27834.1"/>
    <property type="molecule type" value="Genomic_DNA"/>
</dbReference>
<dbReference type="PANTHER" id="PTHR46796">
    <property type="entry name" value="HTH-TYPE TRANSCRIPTIONAL ACTIVATOR RHAS-RELATED"/>
    <property type="match status" value="1"/>
</dbReference>
<proteinExistence type="predicted"/>
<dbReference type="GO" id="GO:0003700">
    <property type="term" value="F:DNA-binding transcription factor activity"/>
    <property type="evidence" value="ECO:0007669"/>
    <property type="project" value="InterPro"/>
</dbReference>
<dbReference type="InterPro" id="IPR018060">
    <property type="entry name" value="HTH_AraC"/>
</dbReference>
<dbReference type="Gene3D" id="1.10.10.60">
    <property type="entry name" value="Homeodomain-like"/>
    <property type="match status" value="2"/>
</dbReference>
<dbReference type="InterPro" id="IPR050204">
    <property type="entry name" value="AraC_XylS_family_regulators"/>
</dbReference>
<dbReference type="RefSeq" id="WP_115857277.1">
    <property type="nucleotide sequence ID" value="NZ_QTSU01000001.1"/>
</dbReference>
<dbReference type="AlphaFoldDB" id="A0A371K1S4"/>
<dbReference type="Proteomes" id="UP000264492">
    <property type="component" value="Unassembled WGS sequence"/>
</dbReference>
<keyword evidence="1" id="KW-0805">Transcription regulation</keyword>
<keyword evidence="2" id="KW-0238">DNA-binding</keyword>
<evidence type="ECO:0000313" key="7">
    <source>
        <dbReference type="Proteomes" id="UP000264492"/>
    </source>
</evidence>
<dbReference type="InterPro" id="IPR018062">
    <property type="entry name" value="HTH_AraC-typ_CS"/>
</dbReference>
<dbReference type="InterPro" id="IPR037923">
    <property type="entry name" value="HTH-like"/>
</dbReference>
<dbReference type="GO" id="GO:0043565">
    <property type="term" value="F:sequence-specific DNA binding"/>
    <property type="evidence" value="ECO:0007669"/>
    <property type="project" value="InterPro"/>
</dbReference>
<evidence type="ECO:0000256" key="2">
    <source>
        <dbReference type="ARBA" id="ARBA00023125"/>
    </source>
</evidence>
<keyword evidence="4" id="KW-0804">Transcription</keyword>
<reference evidence="6 7" key="1">
    <citation type="submission" date="2018-08" db="EMBL/GenBank/DDBJ databases">
        <title>Lysobacter sp. zong2l5, whole genome shotgun sequence.</title>
        <authorList>
            <person name="Zhang X."/>
            <person name="Feng G."/>
            <person name="Zhu H."/>
        </authorList>
    </citation>
    <scope>NUCLEOTIDE SEQUENCE [LARGE SCALE GENOMIC DNA]</scope>
    <source>
        <strain evidence="7">zong2l5</strain>
    </source>
</reference>
<evidence type="ECO:0000256" key="4">
    <source>
        <dbReference type="ARBA" id="ARBA00023163"/>
    </source>
</evidence>
<evidence type="ECO:0000313" key="6">
    <source>
        <dbReference type="EMBL" id="RDZ27834.1"/>
    </source>
</evidence>
<accession>A0A371K1S4</accession>